<feature type="domain" description="Glycosyl transferase family 1" evidence="1">
    <location>
        <begin position="188"/>
        <end position="350"/>
    </location>
</feature>
<dbReference type="OrthoDB" id="9790710at2"/>
<dbReference type="RefSeq" id="WP_099155116.1">
    <property type="nucleotide sequence ID" value="NZ_PDUD01000054.1"/>
</dbReference>
<dbReference type="Proteomes" id="UP000223913">
    <property type="component" value="Unassembled WGS sequence"/>
</dbReference>
<evidence type="ECO:0000313" key="3">
    <source>
        <dbReference type="EMBL" id="PHN01484.1"/>
    </source>
</evidence>
<comment type="caution">
    <text evidence="3">The sequence shown here is derived from an EMBL/GenBank/DDBJ whole genome shotgun (WGS) entry which is preliminary data.</text>
</comment>
<dbReference type="EMBL" id="PDUD01000054">
    <property type="protein sequence ID" value="PHN01484.1"/>
    <property type="molecule type" value="Genomic_DNA"/>
</dbReference>
<dbReference type="Pfam" id="PF13477">
    <property type="entry name" value="Glyco_trans_4_2"/>
    <property type="match status" value="1"/>
</dbReference>
<keyword evidence="4" id="KW-1185">Reference proteome</keyword>
<evidence type="ECO:0000313" key="4">
    <source>
        <dbReference type="Proteomes" id="UP000223913"/>
    </source>
</evidence>
<dbReference type="InterPro" id="IPR028098">
    <property type="entry name" value="Glyco_trans_4-like_N"/>
</dbReference>
<dbReference type="CDD" id="cd03808">
    <property type="entry name" value="GT4_CapM-like"/>
    <property type="match status" value="1"/>
</dbReference>
<dbReference type="GO" id="GO:0016757">
    <property type="term" value="F:glycosyltransferase activity"/>
    <property type="evidence" value="ECO:0007669"/>
    <property type="project" value="InterPro"/>
</dbReference>
<protein>
    <submittedName>
        <fullName evidence="3">Glycosyltransferase family 1 protein</fullName>
    </submittedName>
</protein>
<reference evidence="3 4" key="1">
    <citation type="submission" date="2017-10" db="EMBL/GenBank/DDBJ databases">
        <title>The draft genome sequence of Lewinella nigricans NBRC 102662.</title>
        <authorList>
            <person name="Wang K."/>
        </authorList>
    </citation>
    <scope>NUCLEOTIDE SEQUENCE [LARGE SCALE GENOMIC DNA]</scope>
    <source>
        <strain evidence="3 4">NBRC 102662</strain>
    </source>
</reference>
<dbReference type="PANTHER" id="PTHR45947">
    <property type="entry name" value="SULFOQUINOVOSYL TRANSFERASE SQD2"/>
    <property type="match status" value="1"/>
</dbReference>
<gene>
    <name evidence="3" type="ORF">CRP01_36905</name>
</gene>
<dbReference type="AlphaFoldDB" id="A0A2D0MYY4"/>
<evidence type="ECO:0000259" key="2">
    <source>
        <dbReference type="Pfam" id="PF13477"/>
    </source>
</evidence>
<name>A0A2D0MYY4_FLAN2</name>
<organism evidence="3 4">
    <name type="scientific">Flavilitoribacter nigricans (strain ATCC 23147 / DSM 23189 / NBRC 102662 / NCIMB 1420 / SS-2)</name>
    <name type="common">Lewinella nigricans</name>
    <dbReference type="NCBI Taxonomy" id="1122177"/>
    <lineage>
        <taxon>Bacteria</taxon>
        <taxon>Pseudomonadati</taxon>
        <taxon>Bacteroidota</taxon>
        <taxon>Saprospiria</taxon>
        <taxon>Saprospirales</taxon>
        <taxon>Lewinellaceae</taxon>
        <taxon>Flavilitoribacter</taxon>
    </lineage>
</organism>
<sequence>MSKKILFVASINKHILAFHLPYLEWFKKEGYDVHVAGKGDEVIPFCDQKFNVPFVRTPFSLGHFRAYFALKEIIENGQYEIIHCHTPMASVITRLAASNVRKKGTKVLYTSHGFHFFKGAPVINWLFYYPVEYMLSGKTDAIITINSEDYKLVKEKAFRNKETYRIYGIGVDRKRFVVTDPEKKQYLRIQNHLTKDDFVLIYVAEFIERKNHEFIINAAAKLQKRIPNLKILFAGRGALKSRMEALVEKLELEKKILFLGFRKDIQNVIGMADVGISASRQEGLGLNLIEEALIGLPLVATEDRGHREIITHNENGFLFPQNDEAAFIGHVFELWENSLMRIAMGETARKKAEKFLLENTLKDLSEIYSKYMAFPASFTTNNEDQVTL</sequence>
<dbReference type="Pfam" id="PF00534">
    <property type="entry name" value="Glycos_transf_1"/>
    <property type="match status" value="1"/>
</dbReference>
<dbReference type="Gene3D" id="3.40.50.2000">
    <property type="entry name" value="Glycogen Phosphorylase B"/>
    <property type="match status" value="2"/>
</dbReference>
<proteinExistence type="predicted"/>
<keyword evidence="3" id="KW-0808">Transferase</keyword>
<evidence type="ECO:0000259" key="1">
    <source>
        <dbReference type="Pfam" id="PF00534"/>
    </source>
</evidence>
<dbReference type="SUPFAM" id="SSF53756">
    <property type="entry name" value="UDP-Glycosyltransferase/glycogen phosphorylase"/>
    <property type="match status" value="1"/>
</dbReference>
<dbReference type="InterPro" id="IPR001296">
    <property type="entry name" value="Glyco_trans_1"/>
</dbReference>
<dbReference type="InterPro" id="IPR050194">
    <property type="entry name" value="Glycosyltransferase_grp1"/>
</dbReference>
<accession>A0A2D0MYY4</accession>
<dbReference type="PANTHER" id="PTHR45947:SF3">
    <property type="entry name" value="SULFOQUINOVOSYL TRANSFERASE SQD2"/>
    <property type="match status" value="1"/>
</dbReference>
<feature type="domain" description="Glycosyltransferase subfamily 4-like N-terminal" evidence="2">
    <location>
        <begin position="4"/>
        <end position="146"/>
    </location>
</feature>